<dbReference type="Pfam" id="PF00173">
    <property type="entry name" value="Cyt-b5"/>
    <property type="match status" value="1"/>
</dbReference>
<keyword evidence="12" id="KW-0732">Signal</keyword>
<dbReference type="PANTHER" id="PTHR15422:SF24">
    <property type="entry name" value="DOMON RELATED DOMAIN-CONTAINING PROTEIN"/>
    <property type="match status" value="1"/>
</dbReference>
<dbReference type="GO" id="GO:0020037">
    <property type="term" value="F:heme binding"/>
    <property type="evidence" value="ECO:0007669"/>
    <property type="project" value="TreeGrafter"/>
</dbReference>
<dbReference type="HOGENOM" id="CLU_013824_0_0_1"/>
<dbReference type="eggNOG" id="ENOG502R272">
    <property type="taxonomic scope" value="Eukaryota"/>
</dbReference>
<evidence type="ECO:0000256" key="2">
    <source>
        <dbReference type="ARBA" id="ARBA00004141"/>
    </source>
</evidence>
<dbReference type="InterPro" id="IPR006593">
    <property type="entry name" value="Cyt_b561/ferric_Rdtase_TM"/>
</dbReference>
<dbReference type="PANTHER" id="PTHR15422">
    <property type="entry name" value="OS05G0565100 PROTEIN"/>
    <property type="match status" value="1"/>
</dbReference>
<dbReference type="AlphaFoldDB" id="Q23DI5"/>
<organism evidence="14 15">
    <name type="scientific">Tetrahymena thermophila (strain SB210)</name>
    <dbReference type="NCBI Taxonomy" id="312017"/>
    <lineage>
        <taxon>Eukaryota</taxon>
        <taxon>Sar</taxon>
        <taxon>Alveolata</taxon>
        <taxon>Ciliophora</taxon>
        <taxon>Intramacronucleata</taxon>
        <taxon>Oligohymenophorea</taxon>
        <taxon>Hymenostomatida</taxon>
        <taxon>Tetrahymenina</taxon>
        <taxon>Tetrahymenidae</taxon>
        <taxon>Tetrahymena</taxon>
    </lineage>
</organism>
<dbReference type="CDD" id="cd08760">
    <property type="entry name" value="Cyt_b561_FRRS1_like"/>
    <property type="match status" value="1"/>
</dbReference>
<dbReference type="Gene3D" id="3.10.120.10">
    <property type="entry name" value="Cytochrome b5-like heme/steroid binding domain"/>
    <property type="match status" value="1"/>
</dbReference>
<dbReference type="InterPro" id="IPR036400">
    <property type="entry name" value="Cyt_B5-like_heme/steroid_sf"/>
</dbReference>
<keyword evidence="5 11" id="KW-0812">Transmembrane</keyword>
<evidence type="ECO:0000256" key="4">
    <source>
        <dbReference type="ARBA" id="ARBA00022617"/>
    </source>
</evidence>
<proteinExistence type="predicted"/>
<dbReference type="InterPro" id="IPR001199">
    <property type="entry name" value="Cyt_B5-like_heme/steroid-bd"/>
</dbReference>
<feature type="domain" description="Cytochrome b561" evidence="13">
    <location>
        <begin position="176"/>
        <end position="384"/>
    </location>
</feature>
<sequence>MKILYGVLLVCLLFVVSAREGIENEGQSINQQQNDYQIFIYNDGQQVKIFMKCKIKFSCALRITELSSNFSYFQIDMIENQPKFNLIEFPNHFNCMTDYSLKSDKEYNYVIFSPSSLLNLEILPQFFDVDISLIEILENNNFEYRHHFSNIYQSQRVFILTNSSQIEDYKDFQDSKVFIPRTNTENQNPSYIQRFLATDQTDLLTLVKRAHSLVLLVIWGFLVDISIICVRYFKAQKKYLRFHASTFAVGNISSLIVIFCQIGQRTSYINNISQQPQDEVAHFAMGVCMTVLITFQHLIGLICKFNFENEDGSQNIHYLKLLHKITGYLIYLLGKVNVMVGVNMFEKRYFVQSDSTNYWMAKVLGGIYAIQFILLASIEFTYRQEPEILIRQKKNTNKYADINKQKQHADIIELLNNHTPVNIINKQYPNILYVVHENSVYDITEIQHPGGQFILKHIKGKEISRYFNGGYAYEGTTMSPYRHTLYAQNFLKEFYIGDIKNDYYNIFIQNEQNQKGQAFLPKNVFKLSEVREIITSYKVFLFQHDQYQFRTHLPGVRWFGRSVVVSPLLDAVSIYPRNYSVVLAYMEENYKYRLEIIRYFQYRMRDEVIGINNSYVAPNPKHIKVSNQLPLLIKKEDRKTSNGLSKFMHLNVHKLYYISEPVGHGLEIDENSDGEHIIFAAGTGILPFLDLFDYLLRKLLYTILLERFGFKEAQILNPYNENYEKTFRSQFKIRLFGAFRSKAECYGYQIISDLHTFCQQFEKDWFQAVVRFANSESDEFLPMSKLYYDNLYINDALSKSLSISKFLICGPPEFNKNIYNILTTVRHIDPDRVQIV</sequence>
<evidence type="ECO:0000256" key="5">
    <source>
        <dbReference type="ARBA" id="ARBA00022692"/>
    </source>
</evidence>
<accession>Q23DI5</accession>
<dbReference type="GO" id="GO:0140575">
    <property type="term" value="F:transmembrane monodehydroascorbate reductase activity"/>
    <property type="evidence" value="ECO:0007669"/>
    <property type="project" value="InterPro"/>
</dbReference>
<evidence type="ECO:0000256" key="7">
    <source>
        <dbReference type="ARBA" id="ARBA00022982"/>
    </source>
</evidence>
<evidence type="ECO:0000259" key="13">
    <source>
        <dbReference type="PROSITE" id="PS50939"/>
    </source>
</evidence>
<dbReference type="SUPFAM" id="SSF55856">
    <property type="entry name" value="Cytochrome b5-like heme/steroid binding domain"/>
    <property type="match status" value="1"/>
</dbReference>
<dbReference type="KEGG" id="tet:TTHERM_00047060"/>
<dbReference type="GO" id="GO:0046872">
    <property type="term" value="F:metal ion binding"/>
    <property type="evidence" value="ECO:0007669"/>
    <property type="project" value="UniProtKB-KW"/>
</dbReference>
<evidence type="ECO:0000256" key="3">
    <source>
        <dbReference type="ARBA" id="ARBA00022448"/>
    </source>
</evidence>
<dbReference type="InParanoid" id="Q23DI5"/>
<evidence type="ECO:0000313" key="14">
    <source>
        <dbReference type="EMBL" id="EAR94463.2"/>
    </source>
</evidence>
<comment type="cofactor">
    <cofactor evidence="1">
        <name>heme b</name>
        <dbReference type="ChEBI" id="CHEBI:60344"/>
    </cofactor>
</comment>
<dbReference type="Proteomes" id="UP000009168">
    <property type="component" value="Unassembled WGS sequence"/>
</dbReference>
<keyword evidence="15" id="KW-1185">Reference proteome</keyword>
<dbReference type="InterPro" id="IPR045150">
    <property type="entry name" value="CYB561D1/2"/>
</dbReference>
<feature type="chain" id="PRO_5004201756" evidence="12">
    <location>
        <begin position="19"/>
        <end position="836"/>
    </location>
</feature>
<keyword evidence="7" id="KW-0249">Electron transport</keyword>
<name>Q23DI5_TETTS</name>
<feature type="transmembrane region" description="Helical" evidence="11">
    <location>
        <begin position="284"/>
        <end position="307"/>
    </location>
</feature>
<evidence type="ECO:0000256" key="10">
    <source>
        <dbReference type="ARBA" id="ARBA00023136"/>
    </source>
</evidence>
<comment type="subcellular location">
    <subcellularLocation>
        <location evidence="2">Membrane</location>
        <topology evidence="2">Multi-pass membrane protein</topology>
    </subcellularLocation>
</comment>
<gene>
    <name evidence="14" type="ORF">TTHERM_00047060</name>
</gene>
<dbReference type="InterPro" id="IPR039261">
    <property type="entry name" value="FNR_nucleotide-bd"/>
</dbReference>
<dbReference type="EMBL" id="GG662712">
    <property type="protein sequence ID" value="EAR94463.2"/>
    <property type="molecule type" value="Genomic_DNA"/>
</dbReference>
<dbReference type="GO" id="GO:0016020">
    <property type="term" value="C:membrane"/>
    <property type="evidence" value="ECO:0007669"/>
    <property type="project" value="UniProtKB-SubCell"/>
</dbReference>
<keyword evidence="3" id="KW-0813">Transport</keyword>
<keyword evidence="10 11" id="KW-0472">Membrane</keyword>
<keyword evidence="8 11" id="KW-1133">Transmembrane helix</keyword>
<dbReference type="GeneID" id="7844991"/>
<dbReference type="OrthoDB" id="289352at2759"/>
<keyword evidence="4" id="KW-0349">Heme</keyword>
<dbReference type="Gene3D" id="1.20.120.1770">
    <property type="match status" value="1"/>
</dbReference>
<dbReference type="SUPFAM" id="SSF52343">
    <property type="entry name" value="Ferredoxin reductase-like, C-terminal NADP-linked domain"/>
    <property type="match status" value="1"/>
</dbReference>
<evidence type="ECO:0000256" key="12">
    <source>
        <dbReference type="SAM" id="SignalP"/>
    </source>
</evidence>
<reference evidence="15" key="1">
    <citation type="journal article" date="2006" name="PLoS Biol.">
        <title>Macronuclear genome sequence of the ciliate Tetrahymena thermophila, a model eukaryote.</title>
        <authorList>
            <person name="Eisen J.A."/>
            <person name="Coyne R.S."/>
            <person name="Wu M."/>
            <person name="Wu D."/>
            <person name="Thiagarajan M."/>
            <person name="Wortman J.R."/>
            <person name="Badger J.H."/>
            <person name="Ren Q."/>
            <person name="Amedeo P."/>
            <person name="Jones K.M."/>
            <person name="Tallon L.J."/>
            <person name="Delcher A.L."/>
            <person name="Salzberg S.L."/>
            <person name="Silva J.C."/>
            <person name="Haas B.J."/>
            <person name="Majoros W.H."/>
            <person name="Farzad M."/>
            <person name="Carlton J.M."/>
            <person name="Smith R.K. Jr."/>
            <person name="Garg J."/>
            <person name="Pearlman R.E."/>
            <person name="Karrer K.M."/>
            <person name="Sun L."/>
            <person name="Manning G."/>
            <person name="Elde N.C."/>
            <person name="Turkewitz A.P."/>
            <person name="Asai D.J."/>
            <person name="Wilkes D.E."/>
            <person name="Wang Y."/>
            <person name="Cai H."/>
            <person name="Collins K."/>
            <person name="Stewart B.A."/>
            <person name="Lee S.R."/>
            <person name="Wilamowska K."/>
            <person name="Weinberg Z."/>
            <person name="Ruzzo W.L."/>
            <person name="Wloga D."/>
            <person name="Gaertig J."/>
            <person name="Frankel J."/>
            <person name="Tsao C.-C."/>
            <person name="Gorovsky M.A."/>
            <person name="Keeling P.J."/>
            <person name="Waller R.F."/>
            <person name="Patron N.J."/>
            <person name="Cherry J.M."/>
            <person name="Stover N.A."/>
            <person name="Krieger C.J."/>
            <person name="del Toro C."/>
            <person name="Ryder H.F."/>
            <person name="Williamson S.C."/>
            <person name="Barbeau R.A."/>
            <person name="Hamilton E.P."/>
            <person name="Orias E."/>
        </authorList>
    </citation>
    <scope>NUCLEOTIDE SEQUENCE [LARGE SCALE GENOMIC DNA]</scope>
    <source>
        <strain evidence="15">SB210</strain>
    </source>
</reference>
<dbReference type="Gene3D" id="3.40.50.80">
    <property type="entry name" value="Nucleotide-binding domain of ferredoxin-NADP reductase (FNR) module"/>
    <property type="match status" value="1"/>
</dbReference>
<feature type="transmembrane region" description="Helical" evidence="11">
    <location>
        <begin position="365"/>
        <end position="382"/>
    </location>
</feature>
<dbReference type="SMART" id="SM01117">
    <property type="entry name" value="Cyt-b5"/>
    <property type="match status" value="1"/>
</dbReference>
<protein>
    <submittedName>
        <fullName evidence="14">Cytochrome b5-like heme/steroid-binding domain protein</fullName>
    </submittedName>
</protein>
<evidence type="ECO:0000256" key="9">
    <source>
        <dbReference type="ARBA" id="ARBA00023004"/>
    </source>
</evidence>
<keyword evidence="6" id="KW-0479">Metal-binding</keyword>
<evidence type="ECO:0000256" key="11">
    <source>
        <dbReference type="SAM" id="Phobius"/>
    </source>
</evidence>
<evidence type="ECO:0000256" key="6">
    <source>
        <dbReference type="ARBA" id="ARBA00022723"/>
    </source>
</evidence>
<evidence type="ECO:0000256" key="1">
    <source>
        <dbReference type="ARBA" id="ARBA00001970"/>
    </source>
</evidence>
<dbReference type="RefSeq" id="XP_001014701.2">
    <property type="nucleotide sequence ID" value="XM_001014701.3"/>
</dbReference>
<feature type="transmembrane region" description="Helical" evidence="11">
    <location>
        <begin position="328"/>
        <end position="345"/>
    </location>
</feature>
<keyword evidence="9" id="KW-0408">Iron</keyword>
<feature type="transmembrane region" description="Helical" evidence="11">
    <location>
        <begin position="213"/>
        <end position="233"/>
    </location>
</feature>
<dbReference type="PROSITE" id="PS50939">
    <property type="entry name" value="CYTOCHROME_B561"/>
    <property type="match status" value="1"/>
</dbReference>
<feature type="signal peptide" evidence="12">
    <location>
        <begin position="1"/>
        <end position="18"/>
    </location>
</feature>
<evidence type="ECO:0000256" key="8">
    <source>
        <dbReference type="ARBA" id="ARBA00022989"/>
    </source>
</evidence>
<evidence type="ECO:0000313" key="15">
    <source>
        <dbReference type="Proteomes" id="UP000009168"/>
    </source>
</evidence>